<sequence>MIVSRLAESELASAVALGRCSSRFKDLAAPLVANAVSVTNEKWRDAASKIVGRVGAKITGALERNEVQTNLNLAGCNIGDESAKAIGSALAVNNVLKSLSLPFNRISAAGAAAIAEALRGNEVLTSLDVGDNKIGPTGATAIAEALRVNEVLTQLILDGHELDLPKLRGTDPVESLDLSRKGLELGPASAIVIASLIAGNEVLTELQLASNQLCGIDYRGRGTYSVAGITAIAEALKVNEVLTTLNLGYNQIRGEGAAAIAEALRGNAVLAKLNLDSHELDLPQLRGTNPVTSLKLSYKKLGPASAIVIASLIGFACNAVLTNLNLNVNNIRDEGATAIAEALRVNGVLKTLGLGGNNIGDDDAAAIAEALAVNGVLTNLDLFSNSIGDEGAKALASALRVNGVL</sequence>
<proteinExistence type="predicted"/>
<dbReference type="RefSeq" id="XP_005783208.1">
    <property type="nucleotide sequence ID" value="XM_005783151.1"/>
</dbReference>
<dbReference type="Pfam" id="PF13516">
    <property type="entry name" value="LRR_6"/>
    <property type="match status" value="7"/>
</dbReference>
<dbReference type="STRING" id="2903.R1FBX8"/>
<dbReference type="eggNOG" id="KOG4308">
    <property type="taxonomic scope" value="Eukaryota"/>
</dbReference>
<evidence type="ECO:0000256" key="1">
    <source>
        <dbReference type="ARBA" id="ARBA00022737"/>
    </source>
</evidence>
<dbReference type="InterPro" id="IPR052201">
    <property type="entry name" value="LRR-containing_regulator"/>
</dbReference>
<dbReference type="InterPro" id="IPR001611">
    <property type="entry name" value="Leu-rich_rpt"/>
</dbReference>
<protein>
    <submittedName>
        <fullName evidence="2">Uncharacterized protein</fullName>
    </submittedName>
</protein>
<dbReference type="PANTHER" id="PTHR24111:SF0">
    <property type="entry name" value="LEUCINE-RICH REPEAT-CONTAINING PROTEIN"/>
    <property type="match status" value="1"/>
</dbReference>
<reference evidence="2" key="2">
    <citation type="submission" date="2024-10" db="UniProtKB">
        <authorList>
            <consortium name="EnsemblProtists"/>
        </authorList>
    </citation>
    <scope>IDENTIFICATION</scope>
</reference>
<dbReference type="Proteomes" id="UP000013827">
    <property type="component" value="Unassembled WGS sequence"/>
</dbReference>
<dbReference type="SMART" id="SM00368">
    <property type="entry name" value="LRR_RI"/>
    <property type="match status" value="8"/>
</dbReference>
<accession>A0A0D3K4U4</accession>
<dbReference type="KEGG" id="ehx:EMIHUDRAFT_113049"/>
<name>A0A0D3K4U4_EMIH1</name>
<dbReference type="HOGENOM" id="CLU_017147_4_1_1"/>
<dbReference type="OMA" id="YYNQIGE"/>
<organism evidence="2 3">
    <name type="scientific">Emiliania huxleyi (strain CCMP1516)</name>
    <dbReference type="NCBI Taxonomy" id="280463"/>
    <lineage>
        <taxon>Eukaryota</taxon>
        <taxon>Haptista</taxon>
        <taxon>Haptophyta</taxon>
        <taxon>Prymnesiophyceae</taxon>
        <taxon>Isochrysidales</taxon>
        <taxon>Noelaerhabdaceae</taxon>
        <taxon>Emiliania</taxon>
    </lineage>
</organism>
<dbReference type="InterPro" id="IPR032675">
    <property type="entry name" value="LRR_dom_sf"/>
</dbReference>
<dbReference type="PaxDb" id="2903-EOD30779"/>
<dbReference type="EnsemblProtists" id="EOD30779">
    <property type="protein sequence ID" value="EOD30779"/>
    <property type="gene ID" value="EMIHUDRAFT_113049"/>
</dbReference>
<dbReference type="SUPFAM" id="SSF52047">
    <property type="entry name" value="RNI-like"/>
    <property type="match status" value="2"/>
</dbReference>
<dbReference type="Gene3D" id="3.80.10.10">
    <property type="entry name" value="Ribonuclease Inhibitor"/>
    <property type="match status" value="4"/>
</dbReference>
<keyword evidence="1" id="KW-0677">Repeat</keyword>
<dbReference type="GeneID" id="17276052"/>
<keyword evidence="3" id="KW-1185">Reference proteome</keyword>
<dbReference type="PANTHER" id="PTHR24111">
    <property type="entry name" value="LEUCINE-RICH REPEAT-CONTAINING PROTEIN 34"/>
    <property type="match status" value="1"/>
</dbReference>
<dbReference type="AlphaFoldDB" id="A0A0D3K4U4"/>
<evidence type="ECO:0000313" key="3">
    <source>
        <dbReference type="Proteomes" id="UP000013827"/>
    </source>
</evidence>
<evidence type="ECO:0000313" key="2">
    <source>
        <dbReference type="EnsemblProtists" id="EOD30779"/>
    </source>
</evidence>
<reference evidence="3" key="1">
    <citation type="journal article" date="2013" name="Nature">
        <title>Pan genome of the phytoplankton Emiliania underpins its global distribution.</title>
        <authorList>
            <person name="Read B.A."/>
            <person name="Kegel J."/>
            <person name="Klute M.J."/>
            <person name="Kuo A."/>
            <person name="Lefebvre S.C."/>
            <person name="Maumus F."/>
            <person name="Mayer C."/>
            <person name="Miller J."/>
            <person name="Monier A."/>
            <person name="Salamov A."/>
            <person name="Young J."/>
            <person name="Aguilar M."/>
            <person name="Claverie J.M."/>
            <person name="Frickenhaus S."/>
            <person name="Gonzalez K."/>
            <person name="Herman E.K."/>
            <person name="Lin Y.C."/>
            <person name="Napier J."/>
            <person name="Ogata H."/>
            <person name="Sarno A.F."/>
            <person name="Shmutz J."/>
            <person name="Schroeder D."/>
            <person name="de Vargas C."/>
            <person name="Verret F."/>
            <person name="von Dassow P."/>
            <person name="Valentin K."/>
            <person name="Van de Peer Y."/>
            <person name="Wheeler G."/>
            <person name="Dacks J.B."/>
            <person name="Delwiche C.F."/>
            <person name="Dyhrman S.T."/>
            <person name="Glockner G."/>
            <person name="John U."/>
            <person name="Richards T."/>
            <person name="Worden A.Z."/>
            <person name="Zhang X."/>
            <person name="Grigoriev I.V."/>
            <person name="Allen A.E."/>
            <person name="Bidle K."/>
            <person name="Borodovsky M."/>
            <person name="Bowler C."/>
            <person name="Brownlee C."/>
            <person name="Cock J.M."/>
            <person name="Elias M."/>
            <person name="Gladyshev V.N."/>
            <person name="Groth M."/>
            <person name="Guda C."/>
            <person name="Hadaegh A."/>
            <person name="Iglesias-Rodriguez M.D."/>
            <person name="Jenkins J."/>
            <person name="Jones B.M."/>
            <person name="Lawson T."/>
            <person name="Leese F."/>
            <person name="Lindquist E."/>
            <person name="Lobanov A."/>
            <person name="Lomsadze A."/>
            <person name="Malik S.B."/>
            <person name="Marsh M.E."/>
            <person name="Mackinder L."/>
            <person name="Mock T."/>
            <person name="Mueller-Roeber B."/>
            <person name="Pagarete A."/>
            <person name="Parker M."/>
            <person name="Probert I."/>
            <person name="Quesneville H."/>
            <person name="Raines C."/>
            <person name="Rensing S.A."/>
            <person name="Riano-Pachon D.M."/>
            <person name="Richier S."/>
            <person name="Rokitta S."/>
            <person name="Shiraiwa Y."/>
            <person name="Soanes D.M."/>
            <person name="van der Giezen M."/>
            <person name="Wahlund T.M."/>
            <person name="Williams B."/>
            <person name="Wilson W."/>
            <person name="Wolfe G."/>
            <person name="Wurch L.L."/>
        </authorList>
    </citation>
    <scope>NUCLEOTIDE SEQUENCE</scope>
</reference>